<feature type="compositionally biased region" description="Polar residues" evidence="1">
    <location>
        <begin position="37"/>
        <end position="49"/>
    </location>
</feature>
<protein>
    <submittedName>
        <fullName evidence="2">AAEL007249-PA</fullName>
    </submittedName>
</protein>
<proteinExistence type="predicted"/>
<reference evidence="2" key="1">
    <citation type="submission" date="2005-10" db="EMBL/GenBank/DDBJ databases">
        <authorList>
            <person name="Loftus B.J."/>
            <person name="Nene V.M."/>
            <person name="Hannick L.I."/>
            <person name="Bidwell S."/>
            <person name="Haas B."/>
            <person name="Amedeo P."/>
            <person name="Orvis J."/>
            <person name="Wortman J.R."/>
            <person name="White O.R."/>
            <person name="Salzberg S."/>
            <person name="Shumway M."/>
            <person name="Koo H."/>
            <person name="Zhao Y."/>
            <person name="Holmes M."/>
            <person name="Miller J."/>
            <person name="Schatz M."/>
            <person name="Pop M."/>
            <person name="Pai G."/>
            <person name="Utterback T."/>
            <person name="Rogers Y.-H."/>
            <person name="Kravitz S."/>
            <person name="Fraser C.M."/>
        </authorList>
    </citation>
    <scope>NUCLEOTIDE SEQUENCE</scope>
    <source>
        <strain evidence="2">Liverpool</strain>
    </source>
</reference>
<evidence type="ECO:0000256" key="1">
    <source>
        <dbReference type="SAM" id="MobiDB-lite"/>
    </source>
</evidence>
<sequence>MHRQLIVTHPLCIATLSQEPDVRISGQEATNGDDDVLQQSLSSHSTKQSIPPGRTGEPNDESCERAFSAAAVLAHMSC</sequence>
<reference evidence="2" key="2">
    <citation type="journal article" date="2007" name="Science">
        <title>Genome sequence of Aedes aegypti, a major arbovirus vector.</title>
        <authorList>
            <person name="Nene V."/>
            <person name="Wortman J.R."/>
            <person name="Lawson D."/>
            <person name="Haas B."/>
            <person name="Kodira C."/>
            <person name="Tu Z.J."/>
            <person name="Loftus B."/>
            <person name="Xi Z."/>
            <person name="Megy K."/>
            <person name="Grabherr M."/>
            <person name="Ren Q."/>
            <person name="Zdobnov E.M."/>
            <person name="Lobo N.F."/>
            <person name="Campbell K.S."/>
            <person name="Brown S.E."/>
            <person name="Bonaldo M.F."/>
            <person name="Zhu J."/>
            <person name="Sinkins S.P."/>
            <person name="Hogenkamp D.G."/>
            <person name="Amedeo P."/>
            <person name="Arensburger P."/>
            <person name="Atkinson P.W."/>
            <person name="Bidwell S."/>
            <person name="Biedler J."/>
            <person name="Birney E."/>
            <person name="Bruggner R.V."/>
            <person name="Costas J."/>
            <person name="Coy M.R."/>
            <person name="Crabtree J."/>
            <person name="Crawford M."/>
            <person name="Debruyn B."/>
            <person name="Decaprio D."/>
            <person name="Eiglmeier K."/>
            <person name="Eisenstadt E."/>
            <person name="El-Dorry H."/>
            <person name="Gelbart W.M."/>
            <person name="Gomes S.L."/>
            <person name="Hammond M."/>
            <person name="Hannick L.I."/>
            <person name="Hogan J.R."/>
            <person name="Holmes M.H."/>
            <person name="Jaffe D."/>
            <person name="Johnston J.S."/>
            <person name="Kennedy R.C."/>
            <person name="Koo H."/>
            <person name="Kravitz S."/>
            <person name="Kriventseva E.V."/>
            <person name="Kulp D."/>
            <person name="Labutti K."/>
            <person name="Lee E."/>
            <person name="Li S."/>
            <person name="Lovin D.D."/>
            <person name="Mao C."/>
            <person name="Mauceli E."/>
            <person name="Menck C.F."/>
            <person name="Miller J.R."/>
            <person name="Montgomery P."/>
            <person name="Mori A."/>
            <person name="Nascimento A.L."/>
            <person name="Naveira H.F."/>
            <person name="Nusbaum C."/>
            <person name="O'leary S."/>
            <person name="Orvis J."/>
            <person name="Pertea M."/>
            <person name="Quesneville H."/>
            <person name="Reidenbach K.R."/>
            <person name="Rogers Y.H."/>
            <person name="Roth C.W."/>
            <person name="Schneider J.R."/>
            <person name="Schatz M."/>
            <person name="Shumway M."/>
            <person name="Stanke M."/>
            <person name="Stinson E.O."/>
            <person name="Tubio J.M."/>
            <person name="Vanzee J.P."/>
            <person name="Verjovski-Almeida S."/>
            <person name="Werner D."/>
            <person name="White O."/>
            <person name="Wyder S."/>
            <person name="Zeng Q."/>
            <person name="Zhao Q."/>
            <person name="Zhao Y."/>
            <person name="Hill C.A."/>
            <person name="Raikhel A.S."/>
            <person name="Soares M.B."/>
            <person name="Knudson D.L."/>
            <person name="Lee N.H."/>
            <person name="Galagan J."/>
            <person name="Salzberg S.L."/>
            <person name="Paulsen I.T."/>
            <person name="Dimopoulos G."/>
            <person name="Collins F.H."/>
            <person name="Birren B."/>
            <person name="Fraser-Liggett C.M."/>
            <person name="Severson D.W."/>
        </authorList>
    </citation>
    <scope>NUCLEOTIDE SEQUENCE [LARGE SCALE GENOMIC DNA]</scope>
    <source>
        <strain evidence="2">Liverpool</strain>
    </source>
</reference>
<accession>Q172V9</accession>
<evidence type="ECO:0000313" key="2">
    <source>
        <dbReference type="EMBL" id="EAT41070.1"/>
    </source>
</evidence>
<organism evidence="2 3">
    <name type="scientific">Aedes aegypti</name>
    <name type="common">Yellowfever mosquito</name>
    <name type="synonym">Culex aegypti</name>
    <dbReference type="NCBI Taxonomy" id="7159"/>
    <lineage>
        <taxon>Eukaryota</taxon>
        <taxon>Metazoa</taxon>
        <taxon>Ecdysozoa</taxon>
        <taxon>Arthropoda</taxon>
        <taxon>Hexapoda</taxon>
        <taxon>Insecta</taxon>
        <taxon>Pterygota</taxon>
        <taxon>Neoptera</taxon>
        <taxon>Endopterygota</taxon>
        <taxon>Diptera</taxon>
        <taxon>Nematocera</taxon>
        <taxon>Culicoidea</taxon>
        <taxon>Culicidae</taxon>
        <taxon>Culicinae</taxon>
        <taxon>Aedini</taxon>
        <taxon>Aedes</taxon>
        <taxon>Stegomyia</taxon>
    </lineage>
</organism>
<evidence type="ECO:0000313" key="3">
    <source>
        <dbReference type="Proteomes" id="UP000682892"/>
    </source>
</evidence>
<dbReference type="PaxDb" id="7159-AAEL007249-PA"/>
<name>Q172V9_AEDAE</name>
<gene>
    <name evidence="2" type="ORF">AaeL_AAEL007249</name>
</gene>
<feature type="region of interest" description="Disordered" evidence="1">
    <location>
        <begin position="23"/>
        <end position="62"/>
    </location>
</feature>
<dbReference type="Proteomes" id="UP000682892">
    <property type="component" value="Chromosome 1"/>
</dbReference>
<reference evidence="2" key="3">
    <citation type="submission" date="2012-09" db="EMBL/GenBank/DDBJ databases">
        <authorList>
            <consortium name="VectorBase"/>
        </authorList>
    </citation>
    <scope>NUCLEOTIDE SEQUENCE</scope>
    <source>
        <strain evidence="2">Liverpool</strain>
    </source>
</reference>
<dbReference type="EMBL" id="CH477430">
    <property type="protein sequence ID" value="EAT41070.1"/>
    <property type="molecule type" value="Genomic_DNA"/>
</dbReference>
<dbReference type="AlphaFoldDB" id="Q172V9"/>
<dbReference type="HOGENOM" id="CLU_2623974_0_0_1"/>